<dbReference type="AlphaFoldDB" id="A0A8H7ZTW5"/>
<dbReference type="EMBL" id="JAEFCI010007139">
    <property type="protein sequence ID" value="KAG5459250.1"/>
    <property type="molecule type" value="Genomic_DNA"/>
</dbReference>
<name>A0A8H7ZTW5_9FUNG</name>
<proteinExistence type="predicted"/>
<keyword evidence="2" id="KW-1185">Reference proteome</keyword>
<dbReference type="Proteomes" id="UP000673691">
    <property type="component" value="Unassembled WGS sequence"/>
</dbReference>
<reference evidence="1 2" key="1">
    <citation type="journal article" name="Sci. Rep.">
        <title>Genome-scale phylogenetic analyses confirm Olpidium as the closest living zoosporic fungus to the non-flagellated, terrestrial fungi.</title>
        <authorList>
            <person name="Chang Y."/>
            <person name="Rochon D."/>
            <person name="Sekimoto S."/>
            <person name="Wang Y."/>
            <person name="Chovatia M."/>
            <person name="Sandor L."/>
            <person name="Salamov A."/>
            <person name="Grigoriev I.V."/>
            <person name="Stajich J.E."/>
            <person name="Spatafora J.W."/>
        </authorList>
    </citation>
    <scope>NUCLEOTIDE SEQUENCE [LARGE SCALE GENOMIC DNA]</scope>
    <source>
        <strain evidence="1">S191</strain>
    </source>
</reference>
<comment type="caution">
    <text evidence="1">The sequence shown here is derived from an EMBL/GenBank/DDBJ whole genome shotgun (WGS) entry which is preliminary data.</text>
</comment>
<evidence type="ECO:0000313" key="1">
    <source>
        <dbReference type="EMBL" id="KAG5459250.1"/>
    </source>
</evidence>
<evidence type="ECO:0000313" key="2">
    <source>
        <dbReference type="Proteomes" id="UP000673691"/>
    </source>
</evidence>
<organism evidence="1 2">
    <name type="scientific">Olpidium bornovanus</name>
    <dbReference type="NCBI Taxonomy" id="278681"/>
    <lineage>
        <taxon>Eukaryota</taxon>
        <taxon>Fungi</taxon>
        <taxon>Fungi incertae sedis</taxon>
        <taxon>Olpidiomycota</taxon>
        <taxon>Olpidiomycotina</taxon>
        <taxon>Olpidiomycetes</taxon>
        <taxon>Olpidiales</taxon>
        <taxon>Olpidiaceae</taxon>
        <taxon>Olpidium</taxon>
    </lineage>
</organism>
<protein>
    <submittedName>
        <fullName evidence="1">Uncharacterized protein</fullName>
    </submittedName>
</protein>
<dbReference type="OrthoDB" id="5599163at2759"/>
<sequence length="162" mass="18028">MTARRAGQRETAWIGNEADCEIYVETFAESAKERFEEATLVGRGKSRIELTSLSEVKLLAELLRGTKVTQCGRVNAGYKSVAQRVMPQATEMPVDAHERVERARGKPPLRPIDSIGHCFTPETLTAVTIGGDGWLSTQEVQLFREMWEPLGKAFAFEDDEIG</sequence>
<gene>
    <name evidence="1" type="ORF">BJ554DRAFT_367</name>
</gene>
<accession>A0A8H7ZTW5</accession>